<organism evidence="2 3">
    <name type="scientific">Dunaliella salina</name>
    <name type="common">Green alga</name>
    <name type="synonym">Protococcus salinus</name>
    <dbReference type="NCBI Taxonomy" id="3046"/>
    <lineage>
        <taxon>Eukaryota</taxon>
        <taxon>Viridiplantae</taxon>
        <taxon>Chlorophyta</taxon>
        <taxon>core chlorophytes</taxon>
        <taxon>Chlorophyceae</taxon>
        <taxon>CS clade</taxon>
        <taxon>Chlamydomonadales</taxon>
        <taxon>Dunaliellaceae</taxon>
        <taxon>Dunaliella</taxon>
    </lineage>
</organism>
<proteinExistence type="predicted"/>
<evidence type="ECO:0000313" key="3">
    <source>
        <dbReference type="Proteomes" id="UP000815325"/>
    </source>
</evidence>
<evidence type="ECO:0000313" key="2">
    <source>
        <dbReference type="EMBL" id="KAF5833329.1"/>
    </source>
</evidence>
<accession>A0ABQ7GFI6</accession>
<protein>
    <submittedName>
        <fullName evidence="2">Uncharacterized protein</fullName>
    </submittedName>
</protein>
<keyword evidence="3" id="KW-1185">Reference proteome</keyword>
<dbReference type="EMBL" id="MU069817">
    <property type="protein sequence ID" value="KAF5833329.1"/>
    <property type="molecule type" value="Genomic_DNA"/>
</dbReference>
<dbReference type="Proteomes" id="UP000815325">
    <property type="component" value="Unassembled WGS sequence"/>
</dbReference>
<evidence type="ECO:0000256" key="1">
    <source>
        <dbReference type="SAM" id="Phobius"/>
    </source>
</evidence>
<feature type="transmembrane region" description="Helical" evidence="1">
    <location>
        <begin position="30"/>
        <end position="56"/>
    </location>
</feature>
<name>A0ABQ7GFI6_DUNSA</name>
<gene>
    <name evidence="2" type="ORF">DUNSADRAFT_10409</name>
</gene>
<feature type="transmembrane region" description="Helical" evidence="1">
    <location>
        <begin position="121"/>
        <end position="144"/>
    </location>
</feature>
<feature type="transmembrane region" description="Helical" evidence="1">
    <location>
        <begin position="76"/>
        <end position="97"/>
    </location>
</feature>
<keyword evidence="1" id="KW-0472">Membrane</keyword>
<keyword evidence="1" id="KW-0812">Transmembrane</keyword>
<sequence>MHANEAEYSEKESSLAWLIDHLLFHLLSYVSYRLCFTCLVLVPLTHLVNVLLFGWLARGGTWTKALLLNGGKRHQAFSCCGWGLWALSALASLPVWLSGPLSSLPQLKTALPAVPHSHVDVVSGAAAATSFVGELFLVQAMLVYEPPGLRQSKLQALSTSKALPRMVLQSVFGVMGKNTFGIARHASAALVVLMGLMLSITGALLLLSVEHMPDIPSRVLYCCLSLVCIKGLNLSA</sequence>
<reference evidence="2" key="1">
    <citation type="submission" date="2017-08" db="EMBL/GenBank/DDBJ databases">
        <authorList>
            <person name="Polle J.E."/>
            <person name="Barry K."/>
            <person name="Cushman J."/>
            <person name="Schmutz J."/>
            <person name="Tran D."/>
            <person name="Hathwaick L.T."/>
            <person name="Yim W.C."/>
            <person name="Jenkins J."/>
            <person name="Mckie-Krisberg Z.M."/>
            <person name="Prochnik S."/>
            <person name="Lindquist E."/>
            <person name="Dockter R.B."/>
            <person name="Adam C."/>
            <person name="Molina H."/>
            <person name="Bunkerborg J."/>
            <person name="Jin E."/>
            <person name="Buchheim M."/>
            <person name="Magnuson J."/>
        </authorList>
    </citation>
    <scope>NUCLEOTIDE SEQUENCE</scope>
    <source>
        <strain evidence="2">CCAP 19/18</strain>
    </source>
</reference>
<comment type="caution">
    <text evidence="2">The sequence shown here is derived from an EMBL/GenBank/DDBJ whole genome shotgun (WGS) entry which is preliminary data.</text>
</comment>
<keyword evidence="1" id="KW-1133">Transmembrane helix</keyword>
<feature type="transmembrane region" description="Helical" evidence="1">
    <location>
        <begin position="187"/>
        <end position="209"/>
    </location>
</feature>